<sequence length="521" mass="61857">PRVSRAALARPIPEPTHEEFMANVYHDVHESLKFPADEHVILEEPLSLSGTLYLMKHLDDAYTIGDRFLNEKSTEDEPGKLNVDSEVVSMVTVPIHQASSSVLPLSNRSLISLLLNQYPLQLKHQSLQQQKRLQQQPIHFHLFHNNKAHQILKAVHVALQAPIRDRFKELPEADMKEILHQRMFETGAYKSLPEHVALYKDLEASMERTNREEFLAEKDKSRKRRHNTNISDSKDTNFAYLPKIKPRPEWLKPISKEDRPETLEPDFVPFTDLPKPENNWIGKKKLTKSVLEGDKGRRLDLSISKMKAAHYLDFRLKELVSFLWNESERVYDTSTAYGISHRWFKRKEFYITRHDAPSDRSKFRSHMRIPSVISLKTYERYGYTFLKEIVLRRADYKEYKILEADFKNLHPNDFKDLYLLHLQDRFDQKKMMRETKVHKFSDGTMNRILDKLDHMVKDFKLYEYNPGMEIRIWSQDDKRRNTNIMEVIERRLKIQRIFRSLESFVGGRLRDVNCRFIQRTK</sequence>
<gene>
    <name evidence="1" type="ORF">Tci_043496</name>
</gene>
<accession>A0A6L2MCC2</accession>
<organism evidence="1">
    <name type="scientific">Tanacetum cinerariifolium</name>
    <name type="common">Dalmatian daisy</name>
    <name type="synonym">Chrysanthemum cinerariifolium</name>
    <dbReference type="NCBI Taxonomy" id="118510"/>
    <lineage>
        <taxon>Eukaryota</taxon>
        <taxon>Viridiplantae</taxon>
        <taxon>Streptophyta</taxon>
        <taxon>Embryophyta</taxon>
        <taxon>Tracheophyta</taxon>
        <taxon>Spermatophyta</taxon>
        <taxon>Magnoliopsida</taxon>
        <taxon>eudicotyledons</taxon>
        <taxon>Gunneridae</taxon>
        <taxon>Pentapetalae</taxon>
        <taxon>asterids</taxon>
        <taxon>campanulids</taxon>
        <taxon>Asterales</taxon>
        <taxon>Asteraceae</taxon>
        <taxon>Asteroideae</taxon>
        <taxon>Anthemideae</taxon>
        <taxon>Anthemidinae</taxon>
        <taxon>Tanacetum</taxon>
    </lineage>
</organism>
<dbReference type="EMBL" id="BKCJ010006320">
    <property type="protein sequence ID" value="GEU71518.1"/>
    <property type="molecule type" value="Genomic_DNA"/>
</dbReference>
<evidence type="ECO:0000313" key="1">
    <source>
        <dbReference type="EMBL" id="GEU71518.1"/>
    </source>
</evidence>
<reference evidence="1" key="1">
    <citation type="journal article" date="2019" name="Sci. Rep.">
        <title>Draft genome of Tanacetum cinerariifolium, the natural source of mosquito coil.</title>
        <authorList>
            <person name="Yamashiro T."/>
            <person name="Shiraishi A."/>
            <person name="Satake H."/>
            <person name="Nakayama K."/>
        </authorList>
    </citation>
    <scope>NUCLEOTIDE SEQUENCE</scope>
</reference>
<feature type="non-terminal residue" evidence="1">
    <location>
        <position position="1"/>
    </location>
</feature>
<dbReference type="AlphaFoldDB" id="A0A6L2MCC2"/>
<proteinExistence type="predicted"/>
<comment type="caution">
    <text evidence="1">The sequence shown here is derived from an EMBL/GenBank/DDBJ whole genome shotgun (WGS) entry which is preliminary data.</text>
</comment>
<name>A0A6L2MCC2_TANCI</name>
<protein>
    <submittedName>
        <fullName evidence="1">Uncharacterized protein</fullName>
    </submittedName>
</protein>